<accession>A0ABP6UB85</accession>
<reference evidence="3" key="1">
    <citation type="journal article" date="2019" name="Int. J. Syst. Evol. Microbiol.">
        <title>The Global Catalogue of Microorganisms (GCM) 10K type strain sequencing project: providing services to taxonomists for standard genome sequencing and annotation.</title>
        <authorList>
            <consortium name="The Broad Institute Genomics Platform"/>
            <consortium name="The Broad Institute Genome Sequencing Center for Infectious Disease"/>
            <person name="Wu L."/>
            <person name="Ma J."/>
        </authorList>
    </citation>
    <scope>NUCLEOTIDE SEQUENCE [LARGE SCALE GENOMIC DNA]</scope>
    <source>
        <strain evidence="3">JCM 4816</strain>
    </source>
</reference>
<evidence type="ECO:0000313" key="2">
    <source>
        <dbReference type="EMBL" id="GAA3504902.1"/>
    </source>
</evidence>
<dbReference type="Proteomes" id="UP001501455">
    <property type="component" value="Unassembled WGS sequence"/>
</dbReference>
<organism evidence="2 3">
    <name type="scientific">Streptomyces prasinosporus</name>
    <dbReference type="NCBI Taxonomy" id="68256"/>
    <lineage>
        <taxon>Bacteria</taxon>
        <taxon>Bacillati</taxon>
        <taxon>Actinomycetota</taxon>
        <taxon>Actinomycetes</taxon>
        <taxon>Kitasatosporales</taxon>
        <taxon>Streptomycetaceae</taxon>
        <taxon>Streptomyces</taxon>
        <taxon>Streptomyces albogriseolus group</taxon>
    </lineage>
</organism>
<protein>
    <submittedName>
        <fullName evidence="2">Uncharacterized protein</fullName>
    </submittedName>
</protein>
<name>A0ABP6UB85_9ACTN</name>
<sequence>MPAPPGGAPSDARGHTRSRPAPRTAFPQAGAPLPAGRAEFAPEGPGHPRVHGVVAKHRPRE</sequence>
<dbReference type="EMBL" id="BAAAXF010000082">
    <property type="protein sequence ID" value="GAA3504902.1"/>
    <property type="molecule type" value="Genomic_DNA"/>
</dbReference>
<evidence type="ECO:0000256" key="1">
    <source>
        <dbReference type="SAM" id="MobiDB-lite"/>
    </source>
</evidence>
<gene>
    <name evidence="2" type="ORF">GCM10019016_120150</name>
</gene>
<keyword evidence="3" id="KW-1185">Reference proteome</keyword>
<feature type="compositionally biased region" description="Basic residues" evidence="1">
    <location>
        <begin position="48"/>
        <end position="61"/>
    </location>
</feature>
<evidence type="ECO:0000313" key="3">
    <source>
        <dbReference type="Proteomes" id="UP001501455"/>
    </source>
</evidence>
<comment type="caution">
    <text evidence="2">The sequence shown here is derived from an EMBL/GenBank/DDBJ whole genome shotgun (WGS) entry which is preliminary data.</text>
</comment>
<feature type="region of interest" description="Disordered" evidence="1">
    <location>
        <begin position="1"/>
        <end position="61"/>
    </location>
</feature>
<proteinExistence type="predicted"/>